<proteinExistence type="predicted"/>
<protein>
    <submittedName>
        <fullName evidence="1">Uncharacterized protein</fullName>
    </submittedName>
</protein>
<organism evidence="1 2">
    <name type="scientific">Aspergillus saccharolyticus JOP 1030-1</name>
    <dbReference type="NCBI Taxonomy" id="1450539"/>
    <lineage>
        <taxon>Eukaryota</taxon>
        <taxon>Fungi</taxon>
        <taxon>Dikarya</taxon>
        <taxon>Ascomycota</taxon>
        <taxon>Pezizomycotina</taxon>
        <taxon>Eurotiomycetes</taxon>
        <taxon>Eurotiomycetidae</taxon>
        <taxon>Eurotiales</taxon>
        <taxon>Aspergillaceae</taxon>
        <taxon>Aspergillus</taxon>
        <taxon>Aspergillus subgen. Circumdati</taxon>
    </lineage>
</organism>
<evidence type="ECO:0000313" key="2">
    <source>
        <dbReference type="Proteomes" id="UP000248349"/>
    </source>
</evidence>
<dbReference type="EMBL" id="KZ821232">
    <property type="protein sequence ID" value="PYH45335.1"/>
    <property type="molecule type" value="Genomic_DNA"/>
</dbReference>
<evidence type="ECO:0000313" key="1">
    <source>
        <dbReference type="EMBL" id="PYH45335.1"/>
    </source>
</evidence>
<name>A0A318ZDB6_9EURO</name>
<dbReference type="InterPro" id="IPR013785">
    <property type="entry name" value="Aldolase_TIM"/>
</dbReference>
<dbReference type="AlphaFoldDB" id="A0A318ZDB6"/>
<dbReference type="RefSeq" id="XP_025431317.1">
    <property type="nucleotide sequence ID" value="XM_025575049.1"/>
</dbReference>
<accession>A0A318ZDB6</accession>
<dbReference type="STRING" id="1450539.A0A318ZDB6"/>
<dbReference type="Proteomes" id="UP000248349">
    <property type="component" value="Unassembled WGS sequence"/>
</dbReference>
<dbReference type="GeneID" id="37076277"/>
<dbReference type="OrthoDB" id="25826at2759"/>
<reference evidence="1 2" key="1">
    <citation type="submission" date="2016-12" db="EMBL/GenBank/DDBJ databases">
        <title>The genomes of Aspergillus section Nigri reveals drivers in fungal speciation.</title>
        <authorList>
            <consortium name="DOE Joint Genome Institute"/>
            <person name="Vesth T.C."/>
            <person name="Nybo J."/>
            <person name="Theobald S."/>
            <person name="Brandl J."/>
            <person name="Frisvad J.C."/>
            <person name="Nielsen K.F."/>
            <person name="Lyhne E.K."/>
            <person name="Kogle M.E."/>
            <person name="Kuo A."/>
            <person name="Riley R."/>
            <person name="Clum A."/>
            <person name="Nolan M."/>
            <person name="Lipzen A."/>
            <person name="Salamov A."/>
            <person name="Henrissat B."/>
            <person name="Wiebenga A."/>
            <person name="De Vries R.P."/>
            <person name="Grigoriev I.V."/>
            <person name="Mortensen U.H."/>
            <person name="Andersen M.R."/>
            <person name="Baker S.E."/>
        </authorList>
    </citation>
    <scope>NUCLEOTIDE SEQUENCE [LARGE SCALE GENOMIC DNA]</scope>
    <source>
        <strain evidence="1 2">JOP 1030-1</strain>
    </source>
</reference>
<keyword evidence="2" id="KW-1185">Reference proteome</keyword>
<dbReference type="Gene3D" id="3.20.20.70">
    <property type="entry name" value="Aldolase class I"/>
    <property type="match status" value="1"/>
</dbReference>
<gene>
    <name evidence="1" type="ORF">BP01DRAFT_356829</name>
</gene>
<sequence length="123" mass="14050">MDEGFTLSLLKRAKDNGFGVLVIPLDTWSLAWRLADLDNAYVFFITGIGNEIGFTDPVFRAKDEKDFGSKVRRRYRRRLEIMDFADIHPVLRILGIRLLFCVRIGMVPCFSTAIKAGMTHNLP</sequence>